<feature type="domain" description="Mop" evidence="3">
    <location>
        <begin position="62"/>
        <end position="127"/>
    </location>
</feature>
<sequence length="131" mass="13869">MSEDLSLGDAAKALGVSADTLRRWDASGRLVTTRDGRNRRRVSRDEVARLSTSPDRHRTGAGLSARNRFPGTVLSVEVDGVMAVVEIEAGPHRITSVITRDAVDELGLVAGMPATATVKSTSVMVERGAVA</sequence>
<dbReference type="NCBIfam" id="TIGR00638">
    <property type="entry name" value="Mop"/>
    <property type="match status" value="1"/>
</dbReference>
<accession>A0A6J7HXT3</accession>
<dbReference type="InterPro" id="IPR004606">
    <property type="entry name" value="Mop_domain"/>
</dbReference>
<gene>
    <name evidence="4" type="ORF">UFOPK3564_01899</name>
</gene>
<dbReference type="AlphaFoldDB" id="A0A6J7HXT3"/>
<feature type="compositionally biased region" description="Basic and acidic residues" evidence="2">
    <location>
        <begin position="43"/>
        <end position="58"/>
    </location>
</feature>
<dbReference type="InterPro" id="IPR009061">
    <property type="entry name" value="DNA-bd_dom_put_sf"/>
</dbReference>
<dbReference type="NCBIfam" id="TIGR01764">
    <property type="entry name" value="excise"/>
    <property type="match status" value="1"/>
</dbReference>
<dbReference type="GO" id="GO:0003677">
    <property type="term" value="F:DNA binding"/>
    <property type="evidence" value="ECO:0007669"/>
    <property type="project" value="InterPro"/>
</dbReference>
<name>A0A6J7HXT3_9ZZZZ</name>
<proteinExistence type="predicted"/>
<evidence type="ECO:0000256" key="1">
    <source>
        <dbReference type="ARBA" id="ARBA00022505"/>
    </source>
</evidence>
<dbReference type="CDD" id="cd04762">
    <property type="entry name" value="HTH_MerR-trunc"/>
    <property type="match status" value="1"/>
</dbReference>
<dbReference type="PROSITE" id="PS51866">
    <property type="entry name" value="MOP"/>
    <property type="match status" value="1"/>
</dbReference>
<dbReference type="EMBL" id="CAFBMK010000112">
    <property type="protein sequence ID" value="CAB4922169.1"/>
    <property type="molecule type" value="Genomic_DNA"/>
</dbReference>
<dbReference type="SUPFAM" id="SSF46955">
    <property type="entry name" value="Putative DNA-binding domain"/>
    <property type="match status" value="1"/>
</dbReference>
<dbReference type="InterPro" id="IPR005116">
    <property type="entry name" value="Transp-assoc_OB_typ1"/>
</dbReference>
<dbReference type="Pfam" id="PF00376">
    <property type="entry name" value="MerR"/>
    <property type="match status" value="1"/>
</dbReference>
<evidence type="ECO:0000259" key="3">
    <source>
        <dbReference type="PROSITE" id="PS51866"/>
    </source>
</evidence>
<protein>
    <submittedName>
        <fullName evidence="4">Unannotated protein</fullName>
    </submittedName>
</protein>
<dbReference type="SUPFAM" id="SSF50331">
    <property type="entry name" value="MOP-like"/>
    <property type="match status" value="1"/>
</dbReference>
<dbReference type="InterPro" id="IPR008995">
    <property type="entry name" value="Mo/tungstate-bd_C_term_dom"/>
</dbReference>
<reference evidence="4" key="1">
    <citation type="submission" date="2020-05" db="EMBL/GenBank/DDBJ databases">
        <authorList>
            <person name="Chiriac C."/>
            <person name="Salcher M."/>
            <person name="Ghai R."/>
            <person name="Kavagutti S V."/>
        </authorList>
    </citation>
    <scope>NUCLEOTIDE SEQUENCE</scope>
</reference>
<dbReference type="InterPro" id="IPR000551">
    <property type="entry name" value="MerR-type_HTH_dom"/>
</dbReference>
<dbReference type="Gene3D" id="2.40.50.100">
    <property type="match status" value="1"/>
</dbReference>
<dbReference type="InterPro" id="IPR010093">
    <property type="entry name" value="SinI_DNA-bd"/>
</dbReference>
<dbReference type="Pfam" id="PF03459">
    <property type="entry name" value="TOBE"/>
    <property type="match status" value="1"/>
</dbReference>
<dbReference type="Gene3D" id="1.10.1660.10">
    <property type="match status" value="1"/>
</dbReference>
<dbReference type="GO" id="GO:0006355">
    <property type="term" value="P:regulation of DNA-templated transcription"/>
    <property type="evidence" value="ECO:0007669"/>
    <property type="project" value="InterPro"/>
</dbReference>
<evidence type="ECO:0000256" key="2">
    <source>
        <dbReference type="SAM" id="MobiDB-lite"/>
    </source>
</evidence>
<keyword evidence="1" id="KW-0500">Molybdenum</keyword>
<feature type="region of interest" description="Disordered" evidence="2">
    <location>
        <begin position="33"/>
        <end position="64"/>
    </location>
</feature>
<dbReference type="GO" id="GO:0015689">
    <property type="term" value="P:molybdate ion transport"/>
    <property type="evidence" value="ECO:0007669"/>
    <property type="project" value="InterPro"/>
</dbReference>
<organism evidence="4">
    <name type="scientific">freshwater metagenome</name>
    <dbReference type="NCBI Taxonomy" id="449393"/>
    <lineage>
        <taxon>unclassified sequences</taxon>
        <taxon>metagenomes</taxon>
        <taxon>ecological metagenomes</taxon>
    </lineage>
</organism>
<evidence type="ECO:0000313" key="4">
    <source>
        <dbReference type="EMBL" id="CAB4922169.1"/>
    </source>
</evidence>